<reference evidence="1 2" key="1">
    <citation type="journal article" date="2013" name="Antonie Van Leeuwenhoek">
        <title>Dongia rigui sp. nov., isolated from freshwater of a large wetland in Korea.</title>
        <authorList>
            <person name="Baik K.S."/>
            <person name="Hwang Y.M."/>
            <person name="Choi J.S."/>
            <person name="Kwon J."/>
            <person name="Seong C.N."/>
        </authorList>
    </citation>
    <scope>NUCLEOTIDE SEQUENCE [LARGE SCALE GENOMIC DNA]</scope>
    <source>
        <strain evidence="1 2">04SU4-P</strain>
    </source>
</reference>
<protein>
    <submittedName>
        <fullName evidence="1">Uncharacterized protein</fullName>
    </submittedName>
</protein>
<gene>
    <name evidence="1" type="ORF">SMD31_00290</name>
</gene>
<dbReference type="RefSeq" id="WP_320498502.1">
    <property type="nucleotide sequence ID" value="NZ_JAXCLX010000001.1"/>
</dbReference>
<dbReference type="Proteomes" id="UP001271769">
    <property type="component" value="Unassembled WGS sequence"/>
</dbReference>
<keyword evidence="2" id="KW-1185">Reference proteome</keyword>
<proteinExistence type="predicted"/>
<name>A0ABU5DSE8_9PROT</name>
<evidence type="ECO:0000313" key="1">
    <source>
        <dbReference type="EMBL" id="MDY0870336.1"/>
    </source>
</evidence>
<comment type="caution">
    <text evidence="1">The sequence shown here is derived from an EMBL/GenBank/DDBJ whole genome shotgun (WGS) entry which is preliminary data.</text>
</comment>
<organism evidence="1 2">
    <name type="scientific">Dongia rigui</name>
    <dbReference type="NCBI Taxonomy" id="940149"/>
    <lineage>
        <taxon>Bacteria</taxon>
        <taxon>Pseudomonadati</taxon>
        <taxon>Pseudomonadota</taxon>
        <taxon>Alphaproteobacteria</taxon>
        <taxon>Rhodospirillales</taxon>
        <taxon>Dongiaceae</taxon>
        <taxon>Dongia</taxon>
    </lineage>
</organism>
<evidence type="ECO:0000313" key="2">
    <source>
        <dbReference type="Proteomes" id="UP001271769"/>
    </source>
</evidence>
<accession>A0ABU5DSE8</accession>
<dbReference type="EMBL" id="JAXCLX010000001">
    <property type="protein sequence ID" value="MDY0870336.1"/>
    <property type="molecule type" value="Genomic_DNA"/>
</dbReference>
<sequence length="73" mass="7823">MSNISISRAAANENIPAFAIEVAGISAGLALRERGGFSFFAADPRFRLLDGSRFRRLAQVEEAARNLARATGV</sequence>